<evidence type="ECO:0000256" key="2">
    <source>
        <dbReference type="ARBA" id="ARBA00022723"/>
    </source>
</evidence>
<dbReference type="Gene3D" id="3.60.15.10">
    <property type="entry name" value="Ribonuclease Z/Hydroxyacylglutathione hydrolase-like"/>
    <property type="match status" value="1"/>
</dbReference>
<dbReference type="RefSeq" id="WP_017844393.1">
    <property type="nucleotide sequence ID" value="NZ_AOUH01000003.1"/>
</dbReference>
<protein>
    <recommendedName>
        <fullName evidence="5">Metallo-beta-lactamase domain-containing protein</fullName>
    </recommendedName>
</protein>
<dbReference type="Pfam" id="PF00753">
    <property type="entry name" value="Lactamase_B"/>
    <property type="match status" value="1"/>
</dbReference>
<gene>
    <name evidence="6" type="ORF">PVE_R1G1552</name>
</gene>
<evidence type="ECO:0000256" key="3">
    <source>
        <dbReference type="ARBA" id="ARBA00022801"/>
    </source>
</evidence>
<dbReference type="CDD" id="cd16277">
    <property type="entry name" value="metallo-hydrolase-like_MBL-fold"/>
    <property type="match status" value="1"/>
</dbReference>
<sequence length="292" mass="32882">MSDVLQFQVGDATVTRITEQVLSVPSGYLYPEWRNDVAQQNVDWLGPEHITDDHQTLTLSVHAWLIKIDGKVVLIDTASGNGKHRPLNPVFHQLDTPWLERLQTAGVTPDQVDFVVITHLHVDHVGWNTVLRDGEWVPTFPNATYLFSHAEYDFYSDPKNVQEPSAGVFEDSVQPIVDAGLVRWIETEAESLIPGLAFHQTKGHSQAHYSFSLSSANALALFSGDVMHHPIQVTNPQWNSVFCEFAEEARSSRLWALNYAADHDALFFSSHFAGSSVGRIHRKDNRFTWIAQ</sequence>
<dbReference type="GO" id="GO:0046872">
    <property type="term" value="F:metal ion binding"/>
    <property type="evidence" value="ECO:0007669"/>
    <property type="project" value="UniProtKB-KW"/>
</dbReference>
<name>A0A1D3JTM1_PSEVE</name>
<comment type="similarity">
    <text evidence="1">Belongs to the metallo-beta-lactamase superfamily.</text>
</comment>
<dbReference type="PANTHER" id="PTHR42978:SF6">
    <property type="entry name" value="QUORUM-QUENCHING LACTONASE YTNP-RELATED"/>
    <property type="match status" value="1"/>
</dbReference>
<dbReference type="EMBL" id="LT599583">
    <property type="protein sequence ID" value="SBW79439.1"/>
    <property type="molecule type" value="Genomic_DNA"/>
</dbReference>
<dbReference type="AlphaFoldDB" id="A0A1D3JTM1"/>
<evidence type="ECO:0000259" key="5">
    <source>
        <dbReference type="SMART" id="SM00849"/>
    </source>
</evidence>
<dbReference type="SUPFAM" id="SSF56281">
    <property type="entry name" value="Metallo-hydrolase/oxidoreductase"/>
    <property type="match status" value="1"/>
</dbReference>
<keyword evidence="3" id="KW-0378">Hydrolase</keyword>
<dbReference type="PANTHER" id="PTHR42978">
    <property type="entry name" value="QUORUM-QUENCHING LACTONASE YTNP-RELATED-RELATED"/>
    <property type="match status" value="1"/>
</dbReference>
<evidence type="ECO:0000256" key="4">
    <source>
        <dbReference type="ARBA" id="ARBA00022833"/>
    </source>
</evidence>
<dbReference type="InterPro" id="IPR001279">
    <property type="entry name" value="Metallo-B-lactamas"/>
</dbReference>
<dbReference type="InterPro" id="IPR036866">
    <property type="entry name" value="RibonucZ/Hydroxyglut_hydro"/>
</dbReference>
<dbReference type="GO" id="GO:0016787">
    <property type="term" value="F:hydrolase activity"/>
    <property type="evidence" value="ECO:0007669"/>
    <property type="project" value="UniProtKB-KW"/>
</dbReference>
<dbReference type="Proteomes" id="UP000245431">
    <property type="component" value="Chromosome PVE_r1"/>
</dbReference>
<reference evidence="7" key="1">
    <citation type="submission" date="2016-07" db="EMBL/GenBank/DDBJ databases">
        <authorList>
            <person name="Florea S."/>
            <person name="Webb J.S."/>
            <person name="Jaromczyk J."/>
            <person name="Schardl C.L."/>
        </authorList>
    </citation>
    <scope>NUCLEOTIDE SEQUENCE [LARGE SCALE GENOMIC DNA]</scope>
    <source>
        <strain evidence="7">1YdBTEX2</strain>
    </source>
</reference>
<dbReference type="InterPro" id="IPR051013">
    <property type="entry name" value="MBL_superfamily_lactonases"/>
</dbReference>
<evidence type="ECO:0000256" key="1">
    <source>
        <dbReference type="ARBA" id="ARBA00007749"/>
    </source>
</evidence>
<keyword evidence="4" id="KW-0862">Zinc</keyword>
<feature type="domain" description="Metallo-beta-lactamase" evidence="5">
    <location>
        <begin position="60"/>
        <end position="263"/>
    </location>
</feature>
<dbReference type="SMART" id="SM00849">
    <property type="entry name" value="Lactamase_B"/>
    <property type="match status" value="1"/>
</dbReference>
<organism evidence="6 7">
    <name type="scientific">Pseudomonas veronii 1YdBTEX2</name>
    <dbReference type="NCBI Taxonomy" id="1295141"/>
    <lineage>
        <taxon>Bacteria</taxon>
        <taxon>Pseudomonadati</taxon>
        <taxon>Pseudomonadota</taxon>
        <taxon>Gammaproteobacteria</taxon>
        <taxon>Pseudomonadales</taxon>
        <taxon>Pseudomonadaceae</taxon>
        <taxon>Pseudomonas</taxon>
    </lineage>
</organism>
<proteinExistence type="inferred from homology"/>
<evidence type="ECO:0000313" key="7">
    <source>
        <dbReference type="Proteomes" id="UP000245431"/>
    </source>
</evidence>
<evidence type="ECO:0000313" key="6">
    <source>
        <dbReference type="EMBL" id="SBW79439.1"/>
    </source>
</evidence>
<accession>A0A1D3JTM1</accession>
<keyword evidence="2" id="KW-0479">Metal-binding</keyword>